<dbReference type="InterPro" id="IPR036250">
    <property type="entry name" value="AcylCo_DH-like_C"/>
</dbReference>
<keyword evidence="5" id="KW-0443">Lipid metabolism</keyword>
<evidence type="ECO:0000259" key="7">
    <source>
        <dbReference type="Pfam" id="PF01756"/>
    </source>
</evidence>
<organism evidence="9 10">
    <name type="scientific">Paraphaeosphaeria minitans</name>
    <dbReference type="NCBI Taxonomy" id="565426"/>
    <lineage>
        <taxon>Eukaryota</taxon>
        <taxon>Fungi</taxon>
        <taxon>Dikarya</taxon>
        <taxon>Ascomycota</taxon>
        <taxon>Pezizomycotina</taxon>
        <taxon>Dothideomycetes</taxon>
        <taxon>Pleosporomycetidae</taxon>
        <taxon>Pleosporales</taxon>
        <taxon>Massarineae</taxon>
        <taxon>Didymosphaeriaceae</taxon>
        <taxon>Paraphaeosphaeria</taxon>
    </lineage>
</organism>
<dbReference type="InterPro" id="IPR009100">
    <property type="entry name" value="AcylCoA_DH/oxidase_NM_dom_sf"/>
</dbReference>
<dbReference type="Gene3D" id="1.10.540.10">
    <property type="entry name" value="Acyl-CoA dehydrogenase/oxidase, N-terminal domain"/>
    <property type="match status" value="1"/>
</dbReference>
<keyword evidence="3" id="KW-0276">Fatty acid metabolism</keyword>
<reference evidence="9" key="1">
    <citation type="journal article" date="2020" name="Mol. Plant Microbe Interact.">
        <title>Genome Sequence of the Biocontrol Agent Coniothyrium minitans strain Conio (IMI 134523).</title>
        <authorList>
            <person name="Patel D."/>
            <person name="Shittu T.A."/>
            <person name="Baroncelli R."/>
            <person name="Muthumeenakshi S."/>
            <person name="Osborne T.H."/>
            <person name="Janganan T.K."/>
            <person name="Sreenivasaprasad S."/>
        </authorList>
    </citation>
    <scope>NUCLEOTIDE SEQUENCE</scope>
    <source>
        <strain evidence="9">Conio</strain>
    </source>
</reference>
<dbReference type="OrthoDB" id="538336at2759"/>
<evidence type="ECO:0000256" key="4">
    <source>
        <dbReference type="ARBA" id="ARBA00023002"/>
    </source>
</evidence>
<dbReference type="InterPro" id="IPR029320">
    <property type="entry name" value="Acyl-CoA_ox_N"/>
</dbReference>
<dbReference type="GO" id="GO:0055088">
    <property type="term" value="P:lipid homeostasis"/>
    <property type="evidence" value="ECO:0007669"/>
    <property type="project" value="TreeGrafter"/>
</dbReference>
<dbReference type="InterPro" id="IPR012258">
    <property type="entry name" value="Acyl-CoA_oxidase"/>
</dbReference>
<dbReference type="Gene3D" id="2.40.110.10">
    <property type="entry name" value="Butyryl-CoA Dehydrogenase, subunit A, domain 2"/>
    <property type="match status" value="1"/>
</dbReference>
<dbReference type="GO" id="GO:0005777">
    <property type="term" value="C:peroxisome"/>
    <property type="evidence" value="ECO:0007669"/>
    <property type="project" value="UniProtKB-SubCell"/>
</dbReference>
<comment type="subcellular location">
    <subcellularLocation>
        <location evidence="1">Peroxisome</location>
    </subcellularLocation>
</comment>
<dbReference type="PANTHER" id="PTHR10909:SF250">
    <property type="entry name" value="PEROXISOMAL ACYL-COENZYME A OXIDASE 1"/>
    <property type="match status" value="1"/>
</dbReference>
<evidence type="ECO:0000313" key="9">
    <source>
        <dbReference type="EMBL" id="KAF9738532.1"/>
    </source>
</evidence>
<dbReference type="EMBL" id="WJXW01000003">
    <property type="protein sequence ID" value="KAF9738532.1"/>
    <property type="molecule type" value="Genomic_DNA"/>
</dbReference>
<dbReference type="GO" id="GO:0005504">
    <property type="term" value="F:fatty acid binding"/>
    <property type="evidence" value="ECO:0007669"/>
    <property type="project" value="TreeGrafter"/>
</dbReference>
<evidence type="ECO:0000256" key="1">
    <source>
        <dbReference type="ARBA" id="ARBA00004275"/>
    </source>
</evidence>
<dbReference type="GO" id="GO:0003997">
    <property type="term" value="F:acyl-CoA oxidase activity"/>
    <property type="evidence" value="ECO:0007669"/>
    <property type="project" value="InterPro"/>
</dbReference>
<dbReference type="PANTHER" id="PTHR10909">
    <property type="entry name" value="ELECTRON TRANSPORT OXIDOREDUCTASE"/>
    <property type="match status" value="1"/>
</dbReference>
<dbReference type="Gene3D" id="1.20.140.10">
    <property type="entry name" value="Butyryl-CoA Dehydrogenase, subunit A, domain 3"/>
    <property type="match status" value="1"/>
</dbReference>
<dbReference type="InterPro" id="IPR002655">
    <property type="entry name" value="Acyl-CoA_oxidase_C"/>
</dbReference>
<dbReference type="Proteomes" id="UP000756921">
    <property type="component" value="Unassembled WGS sequence"/>
</dbReference>
<proteinExistence type="inferred from homology"/>
<keyword evidence="4" id="KW-0560">Oxidoreductase</keyword>
<dbReference type="GO" id="GO:0071949">
    <property type="term" value="F:FAD binding"/>
    <property type="evidence" value="ECO:0007669"/>
    <property type="project" value="InterPro"/>
</dbReference>
<evidence type="ECO:0000313" key="10">
    <source>
        <dbReference type="Proteomes" id="UP000756921"/>
    </source>
</evidence>
<evidence type="ECO:0000256" key="3">
    <source>
        <dbReference type="ARBA" id="ARBA00022832"/>
    </source>
</evidence>
<sequence length="737" mass="82598">MAHPPAQNPPEPGVSHVWRSCLDVTHSSTSVGTVPTEQTHSYTRLTCRSSTSTEATGRGKFWDMSRFHGQPQAEPSASALSVEELSKYLLLRDEFLGHREKALKVLRKEKLINKDHQLKLSRLERYHLGIARAKAIQRLVRREGWDKMAEHLNDEMNPFHLHMIIFETTTREQGSPAQNKLDAAHPQLPRHRVPCAERARPREQCQRPRDGSQMGLSSMVVAQLLLPDGSTAQPSPALPIRHEKSHQPLQDIAVGDIGPKYGYASMDKGYMLFDRARVPKSAMLSRYAEVSDQTGALIRRGRRAVVYGNLTFARGQIVMRARHAGIGSDGDGRCSILCRAAGSFWTAMASPPRPPRPQDQVQVFDYPTVQIRILPLLAANLRTALHGYILVSRNGWDEMALMRRIYLSKRAVEGDNRIIEQEVATYLVNKMTECVQNSGATPQAPTEELLEGYLCSCAQHTPPSFSAADGSIDDGALVHIFRWCTAALAYAASHHTDSYHILVSTFHAALYLFSVSFLSNPTPSVLRTCFRLFACHTLSQPASSISASDLQVLHAKILEVVGRLLPQAVKLVDAWAVPDWLSDSYLGRYDGIVYEHLFDQAHRKDPLNRTTFKVDWRSDEVVLGSRVDGGRRLLAKYEDIEIATNLGRLRKLDGLAIGRKDVLSAVGVGLEPLGYKTYVPVETFLRLFCEYLSLDERSLERAISLFRGSFEAFLLRVFFHHTVDGFFVGKLFRFHGT</sequence>
<name>A0A9P6KTP6_9PLEO</name>
<accession>A0A9P6KTP6</accession>
<keyword evidence="6" id="KW-0576">Peroxisome</keyword>
<gene>
    <name evidence="9" type="ORF">PMIN01_03815</name>
</gene>
<evidence type="ECO:0000256" key="6">
    <source>
        <dbReference type="ARBA" id="ARBA00023140"/>
    </source>
</evidence>
<feature type="domain" description="Acyl-CoA oxidase C-terminal" evidence="7">
    <location>
        <begin position="484"/>
        <end position="616"/>
    </location>
</feature>
<dbReference type="GO" id="GO:0033540">
    <property type="term" value="P:fatty acid beta-oxidation using acyl-CoA oxidase"/>
    <property type="evidence" value="ECO:0007669"/>
    <property type="project" value="TreeGrafter"/>
</dbReference>
<dbReference type="Pfam" id="PF14749">
    <property type="entry name" value="Acyl-CoA_ox_N"/>
    <property type="match status" value="1"/>
</dbReference>
<keyword evidence="10" id="KW-1185">Reference proteome</keyword>
<evidence type="ECO:0000259" key="8">
    <source>
        <dbReference type="Pfam" id="PF14749"/>
    </source>
</evidence>
<dbReference type="AlphaFoldDB" id="A0A9P6KTP6"/>
<evidence type="ECO:0000256" key="5">
    <source>
        <dbReference type="ARBA" id="ARBA00023098"/>
    </source>
</evidence>
<dbReference type="Pfam" id="PF01756">
    <property type="entry name" value="ACOX"/>
    <property type="match status" value="1"/>
</dbReference>
<dbReference type="SUPFAM" id="SSF47203">
    <property type="entry name" value="Acyl-CoA dehydrogenase C-terminal domain-like"/>
    <property type="match status" value="1"/>
</dbReference>
<comment type="similarity">
    <text evidence="2">Belongs to the acyl-CoA oxidase family.</text>
</comment>
<dbReference type="InterPro" id="IPR046373">
    <property type="entry name" value="Acyl-CoA_Oxase/DH_mid-dom_sf"/>
</dbReference>
<evidence type="ECO:0000256" key="2">
    <source>
        <dbReference type="ARBA" id="ARBA00006288"/>
    </source>
</evidence>
<comment type="caution">
    <text evidence="9">The sequence shown here is derived from an EMBL/GenBank/DDBJ whole genome shotgun (WGS) entry which is preliminary data.</text>
</comment>
<feature type="domain" description="Acyl-coenzyme A oxidase N-terminal" evidence="8">
    <location>
        <begin position="81"/>
        <end position="180"/>
    </location>
</feature>
<dbReference type="SUPFAM" id="SSF56645">
    <property type="entry name" value="Acyl-CoA dehydrogenase NM domain-like"/>
    <property type="match status" value="1"/>
</dbReference>
<protein>
    <submittedName>
        <fullName evidence="9">Acyl-oxidase</fullName>
    </submittedName>
</protein>
<dbReference type="InterPro" id="IPR037069">
    <property type="entry name" value="AcylCoA_DH/ox_N_sf"/>
</dbReference>